<dbReference type="PANTHER" id="PTHR22754:SF32">
    <property type="entry name" value="DISCO-INTERACTING PROTEIN 2"/>
    <property type="match status" value="1"/>
</dbReference>
<evidence type="ECO:0000256" key="1">
    <source>
        <dbReference type="ARBA" id="ARBA00006432"/>
    </source>
</evidence>
<reference evidence="3 4" key="1">
    <citation type="submission" date="2017-01" db="EMBL/GenBank/DDBJ databases">
        <title>Whole-Genome Shotgun Sequencing of Two beta-Proteobacterial Species in Search of the Bulgecin Biosynthetic Cluster.</title>
        <authorList>
            <person name="Horsman M.E."/>
            <person name="Marous D.R."/>
            <person name="Li R."/>
            <person name="Oliver R.A."/>
            <person name="Byun B."/>
            <person name="Emrich S.J."/>
            <person name="Boggess B."/>
            <person name="Townsend C.A."/>
            <person name="Mobashery S."/>
        </authorList>
    </citation>
    <scope>NUCLEOTIDE SEQUENCE [LARGE SCALE GENOMIC DNA]</scope>
    <source>
        <strain evidence="3 4">ATCC 31433</strain>
    </source>
</reference>
<protein>
    <recommendedName>
        <fullName evidence="2">AMP-dependent synthetase/ligase domain-containing protein</fullName>
    </recommendedName>
</protein>
<dbReference type="Proteomes" id="UP000217994">
    <property type="component" value="Unassembled WGS sequence"/>
</dbReference>
<dbReference type="EMBL" id="MTZU01000057">
    <property type="protein sequence ID" value="PCE30713.1"/>
    <property type="molecule type" value="Genomic_DNA"/>
</dbReference>
<evidence type="ECO:0000313" key="4">
    <source>
        <dbReference type="Proteomes" id="UP000217994"/>
    </source>
</evidence>
<dbReference type="SUPFAM" id="SSF56801">
    <property type="entry name" value="Acetyl-CoA synthetase-like"/>
    <property type="match status" value="1"/>
</dbReference>
<feature type="domain" description="AMP-dependent synthetase/ligase" evidence="2">
    <location>
        <begin position="8"/>
        <end position="107"/>
    </location>
</feature>
<dbReference type="AlphaFoldDB" id="A0A2A4FA87"/>
<dbReference type="Gene3D" id="3.40.50.12780">
    <property type="entry name" value="N-terminal domain of ligase-like"/>
    <property type="match status" value="1"/>
</dbReference>
<dbReference type="Pfam" id="PF00501">
    <property type="entry name" value="AMP-binding"/>
    <property type="match status" value="1"/>
</dbReference>
<organism evidence="3 4">
    <name type="scientific">Burkholderia ubonensis subsp. mesacidophila</name>
    <dbReference type="NCBI Taxonomy" id="265293"/>
    <lineage>
        <taxon>Bacteria</taxon>
        <taxon>Pseudomonadati</taxon>
        <taxon>Pseudomonadota</taxon>
        <taxon>Betaproteobacteria</taxon>
        <taxon>Burkholderiales</taxon>
        <taxon>Burkholderiaceae</taxon>
        <taxon>Burkholderia</taxon>
        <taxon>Burkholderia cepacia complex</taxon>
    </lineage>
</organism>
<evidence type="ECO:0000259" key="2">
    <source>
        <dbReference type="Pfam" id="PF00501"/>
    </source>
</evidence>
<gene>
    <name evidence="3" type="ORF">BZL54_19620</name>
</gene>
<name>A0A2A4FA87_9BURK</name>
<dbReference type="PANTHER" id="PTHR22754">
    <property type="entry name" value="DISCO-INTERACTING PROTEIN 2 DIP2 -RELATED"/>
    <property type="match status" value="1"/>
</dbReference>
<comment type="caution">
    <text evidence="3">The sequence shown here is derived from an EMBL/GenBank/DDBJ whole genome shotgun (WGS) entry which is preliminary data.</text>
</comment>
<sequence length="152" mass="16384">MFSFVNDNEEATVSFAEPASRVDAIAARWAAIARRGSRVLLVFQPGLEFIASFHACLRAGMIAVPNYPPGKNAKRFAPMPGVMTDCHPALILTAECMRSTLAGRLDGSGADADLKVVSSDAIPTTMQSGFEPGMPEAGDIALIWFKHTRRFL</sequence>
<proteinExistence type="inferred from homology"/>
<dbReference type="InterPro" id="IPR000873">
    <property type="entry name" value="AMP-dep_synth/lig_dom"/>
</dbReference>
<evidence type="ECO:0000313" key="3">
    <source>
        <dbReference type="EMBL" id="PCE30713.1"/>
    </source>
</evidence>
<comment type="similarity">
    <text evidence="1">Belongs to the ATP-dependent AMP-binding enzyme family.</text>
</comment>
<dbReference type="InterPro" id="IPR042099">
    <property type="entry name" value="ANL_N_sf"/>
</dbReference>
<accession>A0A2A4FA87</accession>